<keyword evidence="4" id="KW-1185">Reference proteome</keyword>
<feature type="region of interest" description="Disordered" evidence="1">
    <location>
        <begin position="1"/>
        <end position="20"/>
    </location>
</feature>
<name>A0A059KN95_9BURK</name>
<dbReference type="EMBL" id="AZRA01000036">
    <property type="protein sequence ID" value="KDB52931.1"/>
    <property type="molecule type" value="Genomic_DNA"/>
</dbReference>
<dbReference type="STRING" id="34103.SAMN05421778_1376"/>
<dbReference type="Proteomes" id="UP000026714">
    <property type="component" value="Unassembled WGS sequence"/>
</dbReference>
<feature type="domain" description="Antitoxin-like ribbon-helix-helix" evidence="2">
    <location>
        <begin position="49"/>
        <end position="96"/>
    </location>
</feature>
<accession>A0A059KN95</accession>
<protein>
    <recommendedName>
        <fullName evidence="2">Antitoxin-like ribbon-helix-helix domain-containing protein</fullName>
    </recommendedName>
</protein>
<evidence type="ECO:0000259" key="2">
    <source>
        <dbReference type="Pfam" id="PF20605"/>
    </source>
</evidence>
<dbReference type="RefSeq" id="WP_037480122.1">
    <property type="nucleotide sequence ID" value="NZ_AZRA01000036.1"/>
</dbReference>
<proteinExistence type="predicted"/>
<feature type="compositionally biased region" description="Polar residues" evidence="1">
    <location>
        <begin position="1"/>
        <end position="18"/>
    </location>
</feature>
<dbReference type="AlphaFoldDB" id="A0A059KN95"/>
<sequence>MSKNLSALQQALNRQQSAPAPVALATTSAPVAAGPADAAAPAYYKAPSRAGKVNITAYLSPDYKSNLRLIQARTGKSLQTIIAESLNDTFQKYDVPVIQGE</sequence>
<reference evidence="3 4" key="1">
    <citation type="journal article" date="2014" name="FEMS Microbiol. Ecol.">
        <title>Sphaerotilus natans encrusted with nanoball-shaped Fe(III) oxide minerals formed by nitrate-reducing mixotrophic Fe(II) oxidation.</title>
        <authorList>
            <person name="Park S."/>
            <person name="Kim D.H."/>
            <person name="Lee J.H."/>
            <person name="Hur H.G."/>
        </authorList>
    </citation>
    <scope>NUCLEOTIDE SEQUENCE [LARGE SCALE GENOMIC DNA]</scope>
    <source>
        <strain evidence="3 4">DSM 6575</strain>
    </source>
</reference>
<organism evidence="3 4">
    <name type="scientific">Sphaerotilus natans subsp. natans DSM 6575</name>
    <dbReference type="NCBI Taxonomy" id="1286631"/>
    <lineage>
        <taxon>Bacteria</taxon>
        <taxon>Pseudomonadati</taxon>
        <taxon>Pseudomonadota</taxon>
        <taxon>Betaproteobacteria</taxon>
        <taxon>Burkholderiales</taxon>
        <taxon>Sphaerotilaceae</taxon>
        <taxon>Sphaerotilus</taxon>
    </lineage>
</organism>
<dbReference type="InterPro" id="IPR046765">
    <property type="entry name" value="Antitox_RHH"/>
</dbReference>
<evidence type="ECO:0000313" key="3">
    <source>
        <dbReference type="EMBL" id="KDB52931.1"/>
    </source>
</evidence>
<evidence type="ECO:0000256" key="1">
    <source>
        <dbReference type="SAM" id="MobiDB-lite"/>
    </source>
</evidence>
<gene>
    <name evidence="3" type="ORF">X805_14740</name>
</gene>
<evidence type="ECO:0000313" key="4">
    <source>
        <dbReference type="Proteomes" id="UP000026714"/>
    </source>
</evidence>
<dbReference type="Pfam" id="PF20605">
    <property type="entry name" value="Antitox_RHH"/>
    <property type="match status" value="1"/>
</dbReference>
<comment type="caution">
    <text evidence="3">The sequence shown here is derived from an EMBL/GenBank/DDBJ whole genome shotgun (WGS) entry which is preliminary data.</text>
</comment>